<dbReference type="PROSITE" id="PS51900">
    <property type="entry name" value="CB"/>
    <property type="match status" value="1"/>
</dbReference>
<dbReference type="InterPro" id="IPR010998">
    <property type="entry name" value="Integrase_recombinase_N"/>
</dbReference>
<dbReference type="InterPro" id="IPR011010">
    <property type="entry name" value="DNA_brk_join_enz"/>
</dbReference>
<dbReference type="PANTHER" id="PTHR30349">
    <property type="entry name" value="PHAGE INTEGRASE-RELATED"/>
    <property type="match status" value="1"/>
</dbReference>
<keyword evidence="3 5" id="KW-0238">DNA-binding</keyword>
<evidence type="ECO:0000256" key="1">
    <source>
        <dbReference type="ARBA" id="ARBA00008857"/>
    </source>
</evidence>
<feature type="region of interest" description="Disordered" evidence="6">
    <location>
        <begin position="219"/>
        <end position="243"/>
    </location>
</feature>
<dbReference type="InterPro" id="IPR050090">
    <property type="entry name" value="Tyrosine_recombinase_XerCD"/>
</dbReference>
<evidence type="ECO:0000256" key="2">
    <source>
        <dbReference type="ARBA" id="ARBA00022908"/>
    </source>
</evidence>
<dbReference type="InterPro" id="IPR013762">
    <property type="entry name" value="Integrase-like_cat_sf"/>
</dbReference>
<dbReference type="AlphaFoldDB" id="A0AB38TBT6"/>
<dbReference type="SUPFAM" id="SSF56349">
    <property type="entry name" value="DNA breaking-rejoining enzymes"/>
    <property type="match status" value="1"/>
</dbReference>
<keyword evidence="10" id="KW-1185">Reference proteome</keyword>
<dbReference type="PANTHER" id="PTHR30349:SF41">
    <property type="entry name" value="INTEGRASE_RECOMBINASE PROTEIN MJ0367-RELATED"/>
    <property type="match status" value="1"/>
</dbReference>
<evidence type="ECO:0000313" key="10">
    <source>
        <dbReference type="Proteomes" id="UP001060070"/>
    </source>
</evidence>
<dbReference type="Gene3D" id="1.10.443.10">
    <property type="entry name" value="Intergrase catalytic core"/>
    <property type="match status" value="1"/>
</dbReference>
<dbReference type="InterPro" id="IPR002104">
    <property type="entry name" value="Integrase_catalytic"/>
</dbReference>
<dbReference type="GO" id="GO:0015074">
    <property type="term" value="P:DNA integration"/>
    <property type="evidence" value="ECO:0007669"/>
    <property type="project" value="UniProtKB-KW"/>
</dbReference>
<sequence length="576" mass="63460">MVLAMSRPTKHRKTGVYWFRKRMPADIALLTGRREVNKTLGTKDPEEAKRKFAEVLAEYEREWAQLRLGNGSVNGSSWGGPAPAGADSLTPRLITDREAHLLATAVHDEWLAKFYDNPSEQLHWHTDLYEGMWEKYPLPSTDPVAGVEGIADPIPGTMPIENVFWKSMRARCISRAEAILADNGYSDDPWSIHKTARAVGAALQRASLTLQRLERGEFELGEQPGRLPRSANTQAADGQSYKATAGNSDAATLTGLVDGWWKESKAAGRKPSTYESYRDAFAYLARFLKHNDASTVTAKDVIAFKDHRLSTPSPKTGKMISAKTVKDSNLSALKVVFGWGVANGLVAHNPAVGVTLKVGKPARHRSKGFSDEEAKTILSGALSHQRGQENPKTFAAKRWVPWLCAFTGARVGELAQLRKQDVSLRGDFWVIRITPEAGTVKTNEAREVPLHQQVIDLGFPAFVQEATSGHLFLNVDSSENVRGALRGLKNRLAEFGRTFVPDPNVAPNHGWRHRFKTIGMEAGIPPRILDAIQGQAARTVADTYGEVTLKTMAEQLAKLPFYSLVDANQNLASRPQ</sequence>
<name>A0AB38TBT6_9HYPH</name>
<dbReference type="Pfam" id="PF00589">
    <property type="entry name" value="Phage_integrase"/>
    <property type="match status" value="1"/>
</dbReference>
<keyword evidence="4" id="KW-0233">DNA recombination</keyword>
<reference evidence="9 10" key="1">
    <citation type="journal article" date="2022" name="Microbiol. Resour. Announc.">
        <title>Complete Genome Sequence of Mesorhizobium ciceri Strain R30, a Rhizobium Used as a Commercial Inoculant for Chickpea in Argentina.</title>
        <authorList>
            <person name="Foresto E."/>
            <person name="Revale S."/>
            <person name="Primo E."/>
            <person name="Nievas F."/>
            <person name="Carezzano E."/>
            <person name="Puente M."/>
            <person name="Alzari P."/>
            <person name="Mart M."/>
            <person name="Ben-Assaya M."/>
            <person name="Mornico D."/>
            <person name="Santoro M."/>
            <person name="Mart F."/>
            <person name="Giordano W."/>
            <person name="Bogino P."/>
        </authorList>
    </citation>
    <scope>NUCLEOTIDE SEQUENCE [LARGE SCALE GENOMIC DNA]</scope>
    <source>
        <strain evidence="9 10">R30</strain>
    </source>
</reference>
<evidence type="ECO:0000256" key="3">
    <source>
        <dbReference type="ARBA" id="ARBA00023125"/>
    </source>
</evidence>
<dbReference type="PROSITE" id="PS51898">
    <property type="entry name" value="TYR_RECOMBINASE"/>
    <property type="match status" value="1"/>
</dbReference>
<keyword evidence="2" id="KW-0229">DNA integration</keyword>
<dbReference type="InterPro" id="IPR046668">
    <property type="entry name" value="DUF6538"/>
</dbReference>
<evidence type="ECO:0000259" key="8">
    <source>
        <dbReference type="PROSITE" id="PS51900"/>
    </source>
</evidence>
<accession>A0AB38TBT6</accession>
<evidence type="ECO:0000256" key="6">
    <source>
        <dbReference type="SAM" id="MobiDB-lite"/>
    </source>
</evidence>
<dbReference type="Pfam" id="PF20172">
    <property type="entry name" value="DUF6538"/>
    <property type="match status" value="1"/>
</dbReference>
<comment type="similarity">
    <text evidence="1">Belongs to the 'phage' integrase family.</text>
</comment>
<dbReference type="GO" id="GO:0006310">
    <property type="term" value="P:DNA recombination"/>
    <property type="evidence" value="ECO:0007669"/>
    <property type="project" value="UniProtKB-KW"/>
</dbReference>
<gene>
    <name evidence="9" type="ORF">LRP29_30545</name>
</gene>
<evidence type="ECO:0000256" key="4">
    <source>
        <dbReference type="ARBA" id="ARBA00023172"/>
    </source>
</evidence>
<dbReference type="EMBL" id="CP088147">
    <property type="protein sequence ID" value="UTU51746.1"/>
    <property type="molecule type" value="Genomic_DNA"/>
</dbReference>
<evidence type="ECO:0000256" key="5">
    <source>
        <dbReference type="PROSITE-ProRule" id="PRU01248"/>
    </source>
</evidence>
<feature type="domain" description="Core-binding (CB)" evidence="8">
    <location>
        <begin position="251"/>
        <end position="341"/>
    </location>
</feature>
<feature type="domain" description="Tyr recombinase" evidence="7">
    <location>
        <begin position="364"/>
        <end position="557"/>
    </location>
</feature>
<dbReference type="Proteomes" id="UP001060070">
    <property type="component" value="Chromosome"/>
</dbReference>
<dbReference type="InterPro" id="IPR044068">
    <property type="entry name" value="CB"/>
</dbReference>
<feature type="compositionally biased region" description="Polar residues" evidence="6">
    <location>
        <begin position="230"/>
        <end position="243"/>
    </location>
</feature>
<organism evidence="9 10">
    <name type="scientific">Mesorhizobium ciceri</name>
    <dbReference type="NCBI Taxonomy" id="39645"/>
    <lineage>
        <taxon>Bacteria</taxon>
        <taxon>Pseudomonadati</taxon>
        <taxon>Pseudomonadota</taxon>
        <taxon>Alphaproteobacteria</taxon>
        <taxon>Hyphomicrobiales</taxon>
        <taxon>Phyllobacteriaceae</taxon>
        <taxon>Mesorhizobium</taxon>
    </lineage>
</organism>
<protein>
    <submittedName>
        <fullName evidence="9">Tyrosine-type recombinase/integrase</fullName>
    </submittedName>
</protein>
<proteinExistence type="inferred from homology"/>
<evidence type="ECO:0000259" key="7">
    <source>
        <dbReference type="PROSITE" id="PS51898"/>
    </source>
</evidence>
<evidence type="ECO:0000313" key="9">
    <source>
        <dbReference type="EMBL" id="UTU51746.1"/>
    </source>
</evidence>
<dbReference type="RefSeq" id="WP_081714266.1">
    <property type="nucleotide sequence ID" value="NZ_CP088147.1"/>
</dbReference>
<dbReference type="GO" id="GO:0003677">
    <property type="term" value="F:DNA binding"/>
    <property type="evidence" value="ECO:0007669"/>
    <property type="project" value="UniProtKB-UniRule"/>
</dbReference>
<dbReference type="Gene3D" id="1.10.150.130">
    <property type="match status" value="1"/>
</dbReference>